<organism evidence="2 3">
    <name type="scientific">Nonomuraea dietziae</name>
    <dbReference type="NCBI Taxonomy" id="65515"/>
    <lineage>
        <taxon>Bacteria</taxon>
        <taxon>Bacillati</taxon>
        <taxon>Actinomycetota</taxon>
        <taxon>Actinomycetes</taxon>
        <taxon>Streptosporangiales</taxon>
        <taxon>Streptosporangiaceae</taxon>
        <taxon>Nonomuraea</taxon>
    </lineage>
</organism>
<keyword evidence="1" id="KW-0472">Membrane</keyword>
<keyword evidence="1" id="KW-1133">Transmembrane helix</keyword>
<evidence type="ECO:0000313" key="3">
    <source>
        <dbReference type="Proteomes" id="UP000579945"/>
    </source>
</evidence>
<dbReference type="Proteomes" id="UP000579945">
    <property type="component" value="Unassembled WGS sequence"/>
</dbReference>
<reference evidence="2 3" key="1">
    <citation type="submission" date="2020-08" db="EMBL/GenBank/DDBJ databases">
        <title>Sequencing the genomes of 1000 actinobacteria strains.</title>
        <authorList>
            <person name="Klenk H.-P."/>
        </authorList>
    </citation>
    <scope>NUCLEOTIDE SEQUENCE [LARGE SCALE GENOMIC DNA]</scope>
    <source>
        <strain evidence="2 3">DSM 44320</strain>
    </source>
</reference>
<comment type="caution">
    <text evidence="2">The sequence shown here is derived from an EMBL/GenBank/DDBJ whole genome shotgun (WGS) entry which is preliminary data.</text>
</comment>
<protein>
    <submittedName>
        <fullName evidence="2">Uncharacterized protein</fullName>
    </submittedName>
</protein>
<name>A0A7W5V479_9ACTN</name>
<proteinExistence type="predicted"/>
<feature type="transmembrane region" description="Helical" evidence="1">
    <location>
        <begin position="38"/>
        <end position="57"/>
    </location>
</feature>
<dbReference type="GeneID" id="95392412"/>
<evidence type="ECO:0000256" key="1">
    <source>
        <dbReference type="SAM" id="Phobius"/>
    </source>
</evidence>
<dbReference type="RefSeq" id="WP_183654704.1">
    <property type="nucleotide sequence ID" value="NZ_BAAAXX010000091.1"/>
</dbReference>
<accession>A0A7W5V479</accession>
<evidence type="ECO:0000313" key="2">
    <source>
        <dbReference type="EMBL" id="MBB3730257.1"/>
    </source>
</evidence>
<dbReference type="EMBL" id="JACIBV010000001">
    <property type="protein sequence ID" value="MBB3730257.1"/>
    <property type="molecule type" value="Genomic_DNA"/>
</dbReference>
<gene>
    <name evidence="2" type="ORF">FHR33_006117</name>
</gene>
<dbReference type="AlphaFoldDB" id="A0A7W5V479"/>
<sequence length="194" mass="20706">MNEFTPVERDLPEGRHRQLKEFVMTEIQTTPRRRPVRLLAPALGLAAAVAVAVPLVFGGGAPAYAITRNADGTIQISINEAKNPKALQADLEKMGLRVVVDFIPNGKRCSPQPRSASWVPREEAKLTVFPPTEESAFTIDPAAVKEGQTAVLEFGFNQNDGWAVAGVWSGISNGPVAECTLVDNPGAPLGPDPA</sequence>
<keyword evidence="1" id="KW-0812">Transmembrane</keyword>
<keyword evidence="3" id="KW-1185">Reference proteome</keyword>